<keyword evidence="2" id="KW-1185">Reference proteome</keyword>
<protein>
    <submittedName>
        <fullName evidence="1">Uncharacterized protein</fullName>
    </submittedName>
</protein>
<dbReference type="EMBL" id="VSRR010082256">
    <property type="protein sequence ID" value="MPC89807.1"/>
    <property type="molecule type" value="Genomic_DNA"/>
</dbReference>
<proteinExistence type="predicted"/>
<name>A0A5B7J8L9_PORTR</name>
<gene>
    <name evidence="1" type="ORF">E2C01_084767</name>
</gene>
<dbReference type="Proteomes" id="UP000324222">
    <property type="component" value="Unassembled WGS sequence"/>
</dbReference>
<sequence length="82" mass="8960">MYSTRLSSCFPPLPPSARKLPRCCTCVKISPNPALSTASFRKSAIKVQENLLAGDNPRRLQQHLTHGPDVVRGPVLLGRHDG</sequence>
<dbReference type="AlphaFoldDB" id="A0A5B7J8L9"/>
<evidence type="ECO:0000313" key="1">
    <source>
        <dbReference type="EMBL" id="MPC89807.1"/>
    </source>
</evidence>
<organism evidence="1 2">
    <name type="scientific">Portunus trituberculatus</name>
    <name type="common">Swimming crab</name>
    <name type="synonym">Neptunus trituberculatus</name>
    <dbReference type="NCBI Taxonomy" id="210409"/>
    <lineage>
        <taxon>Eukaryota</taxon>
        <taxon>Metazoa</taxon>
        <taxon>Ecdysozoa</taxon>
        <taxon>Arthropoda</taxon>
        <taxon>Crustacea</taxon>
        <taxon>Multicrustacea</taxon>
        <taxon>Malacostraca</taxon>
        <taxon>Eumalacostraca</taxon>
        <taxon>Eucarida</taxon>
        <taxon>Decapoda</taxon>
        <taxon>Pleocyemata</taxon>
        <taxon>Brachyura</taxon>
        <taxon>Eubrachyura</taxon>
        <taxon>Portunoidea</taxon>
        <taxon>Portunidae</taxon>
        <taxon>Portuninae</taxon>
        <taxon>Portunus</taxon>
    </lineage>
</organism>
<reference evidence="1 2" key="1">
    <citation type="submission" date="2019-05" db="EMBL/GenBank/DDBJ databases">
        <title>Another draft genome of Portunus trituberculatus and its Hox gene families provides insights of decapod evolution.</title>
        <authorList>
            <person name="Jeong J.-H."/>
            <person name="Song I."/>
            <person name="Kim S."/>
            <person name="Choi T."/>
            <person name="Kim D."/>
            <person name="Ryu S."/>
            <person name="Kim W."/>
        </authorList>
    </citation>
    <scope>NUCLEOTIDE SEQUENCE [LARGE SCALE GENOMIC DNA]</scope>
    <source>
        <tissue evidence="1">Muscle</tissue>
    </source>
</reference>
<accession>A0A5B7J8L9</accession>
<comment type="caution">
    <text evidence="1">The sequence shown here is derived from an EMBL/GenBank/DDBJ whole genome shotgun (WGS) entry which is preliminary data.</text>
</comment>
<evidence type="ECO:0000313" key="2">
    <source>
        <dbReference type="Proteomes" id="UP000324222"/>
    </source>
</evidence>